<name>A0A0G1QXA3_9BACT</name>
<reference evidence="7 8" key="1">
    <citation type="journal article" date="2015" name="Nature">
        <title>rRNA introns, odd ribosomes, and small enigmatic genomes across a large radiation of phyla.</title>
        <authorList>
            <person name="Brown C.T."/>
            <person name="Hug L.A."/>
            <person name="Thomas B.C."/>
            <person name="Sharon I."/>
            <person name="Castelle C.J."/>
            <person name="Singh A."/>
            <person name="Wilkins M.J."/>
            <person name="Williams K.H."/>
            <person name="Banfield J.F."/>
        </authorList>
    </citation>
    <scope>NUCLEOTIDE SEQUENCE [LARGE SCALE GENOMIC DNA]</scope>
</reference>
<protein>
    <recommendedName>
        <fullName evidence="4 5">Large ribosomal subunit protein bL32</fullName>
    </recommendedName>
</protein>
<organism evidence="7 8">
    <name type="scientific">Candidatus Nomurabacteria bacterium GW2011_GWA1_46_11</name>
    <dbReference type="NCBI Taxonomy" id="1618732"/>
    <lineage>
        <taxon>Bacteria</taxon>
        <taxon>Candidatus Nomuraibacteriota</taxon>
    </lineage>
</organism>
<keyword evidence="2 5" id="KW-0689">Ribosomal protein</keyword>
<dbReference type="Pfam" id="PF01783">
    <property type="entry name" value="Ribosomal_L32p"/>
    <property type="match status" value="1"/>
</dbReference>
<dbReference type="InterPro" id="IPR002677">
    <property type="entry name" value="Ribosomal_bL32"/>
</dbReference>
<evidence type="ECO:0000313" key="7">
    <source>
        <dbReference type="EMBL" id="KKU22448.1"/>
    </source>
</evidence>
<sequence>MVVRMRHTKSHTKNRRSHHALESTNFSACDNCKTLKLRHSVCLVCGFYRGKKVLDLVKKAEKKQKKAKAKALAAK</sequence>
<dbReference type="InterPro" id="IPR011332">
    <property type="entry name" value="Ribosomal_zn-bd"/>
</dbReference>
<dbReference type="GO" id="GO:0015934">
    <property type="term" value="C:large ribosomal subunit"/>
    <property type="evidence" value="ECO:0007669"/>
    <property type="project" value="InterPro"/>
</dbReference>
<evidence type="ECO:0000256" key="3">
    <source>
        <dbReference type="ARBA" id="ARBA00023274"/>
    </source>
</evidence>
<keyword evidence="3 5" id="KW-0687">Ribonucleoprotein</keyword>
<evidence type="ECO:0000256" key="5">
    <source>
        <dbReference type="HAMAP-Rule" id="MF_00340"/>
    </source>
</evidence>
<feature type="compositionally biased region" description="Basic residues" evidence="6">
    <location>
        <begin position="1"/>
        <end position="18"/>
    </location>
</feature>
<comment type="caution">
    <text evidence="7">The sequence shown here is derived from an EMBL/GenBank/DDBJ whole genome shotgun (WGS) entry which is preliminary data.</text>
</comment>
<dbReference type="PANTHER" id="PTHR35534:SF1">
    <property type="entry name" value="LARGE RIBOSOMAL SUBUNIT PROTEIN BL32"/>
    <property type="match status" value="1"/>
</dbReference>
<evidence type="ECO:0000256" key="6">
    <source>
        <dbReference type="SAM" id="MobiDB-lite"/>
    </source>
</evidence>
<dbReference type="PANTHER" id="PTHR35534">
    <property type="entry name" value="50S RIBOSOMAL PROTEIN L32"/>
    <property type="match status" value="1"/>
</dbReference>
<dbReference type="GO" id="GO:0003735">
    <property type="term" value="F:structural constituent of ribosome"/>
    <property type="evidence" value="ECO:0007669"/>
    <property type="project" value="InterPro"/>
</dbReference>
<gene>
    <name evidence="5" type="primary">rpmF</name>
    <name evidence="7" type="ORF">UX31_C0002G0021</name>
</gene>
<dbReference type="SUPFAM" id="SSF57829">
    <property type="entry name" value="Zn-binding ribosomal proteins"/>
    <property type="match status" value="1"/>
</dbReference>
<dbReference type="NCBIfam" id="TIGR01031">
    <property type="entry name" value="rpmF_bact"/>
    <property type="match status" value="1"/>
</dbReference>
<comment type="similarity">
    <text evidence="1 5">Belongs to the bacterial ribosomal protein bL32 family.</text>
</comment>
<dbReference type="HAMAP" id="MF_00340">
    <property type="entry name" value="Ribosomal_bL32"/>
    <property type="match status" value="1"/>
</dbReference>
<dbReference type="Proteomes" id="UP000034107">
    <property type="component" value="Unassembled WGS sequence"/>
</dbReference>
<evidence type="ECO:0000256" key="4">
    <source>
        <dbReference type="ARBA" id="ARBA00035178"/>
    </source>
</evidence>
<evidence type="ECO:0000256" key="2">
    <source>
        <dbReference type="ARBA" id="ARBA00022980"/>
    </source>
</evidence>
<evidence type="ECO:0000313" key="8">
    <source>
        <dbReference type="Proteomes" id="UP000034107"/>
    </source>
</evidence>
<evidence type="ECO:0000256" key="1">
    <source>
        <dbReference type="ARBA" id="ARBA00008560"/>
    </source>
</evidence>
<dbReference type="GO" id="GO:0006412">
    <property type="term" value="P:translation"/>
    <property type="evidence" value="ECO:0007669"/>
    <property type="project" value="UniProtKB-UniRule"/>
</dbReference>
<proteinExistence type="inferred from homology"/>
<dbReference type="EMBL" id="LCLS01000002">
    <property type="protein sequence ID" value="KKU22448.1"/>
    <property type="molecule type" value="Genomic_DNA"/>
</dbReference>
<dbReference type="InterPro" id="IPR044957">
    <property type="entry name" value="Ribosomal_bL32_bact"/>
</dbReference>
<accession>A0A0G1QXA3</accession>
<feature type="region of interest" description="Disordered" evidence="6">
    <location>
        <begin position="1"/>
        <end position="20"/>
    </location>
</feature>
<dbReference type="AlphaFoldDB" id="A0A0G1QXA3"/>